<dbReference type="AlphaFoldDB" id="A0A3G6TCJ0"/>
<evidence type="ECO:0000313" key="2">
    <source>
        <dbReference type="Proteomes" id="UP000271193"/>
    </source>
</evidence>
<sequence length="73" mass="8293">MLVSFLFFHKNDLLRGNNKVLGAQHPKAGILNSIAITFSVTKDIINIKKAHRKSTFTIYDVLKKTYNNTIESN</sequence>
<keyword evidence="2" id="KW-1185">Reference proteome</keyword>
<gene>
    <name evidence="1" type="ORF">EG339_13630</name>
</gene>
<dbReference type="KEGG" id="cben:EG339_13630"/>
<protein>
    <submittedName>
        <fullName evidence="1">Uncharacterized protein</fullName>
    </submittedName>
</protein>
<dbReference type="EMBL" id="CP033932">
    <property type="protein sequence ID" value="AZB25549.1"/>
    <property type="molecule type" value="Genomic_DNA"/>
</dbReference>
<organism evidence="1 2">
    <name type="scientific">Chryseobacterium bernardetii</name>
    <dbReference type="NCBI Taxonomy" id="1241978"/>
    <lineage>
        <taxon>Bacteria</taxon>
        <taxon>Pseudomonadati</taxon>
        <taxon>Bacteroidota</taxon>
        <taxon>Flavobacteriia</taxon>
        <taxon>Flavobacteriales</taxon>
        <taxon>Weeksellaceae</taxon>
        <taxon>Chryseobacterium group</taxon>
        <taxon>Chryseobacterium</taxon>
    </lineage>
</organism>
<accession>A0A3G6TCJ0</accession>
<reference evidence="2" key="1">
    <citation type="submission" date="2018-11" db="EMBL/GenBank/DDBJ databases">
        <title>Proposal to divide the Flavobacteriaceae and reorganize its genera based on Amino Acid Identity values calculated from whole genome sequences.</title>
        <authorList>
            <person name="Nicholson A.C."/>
            <person name="Gulvik C.A."/>
            <person name="Whitney A.M."/>
            <person name="Humrighouse B.W."/>
            <person name="Bell M."/>
            <person name="Holmes B."/>
            <person name="Steigerwalt A.G."/>
            <person name="Villarma A."/>
            <person name="Sheth M."/>
            <person name="Batra D."/>
            <person name="Pryor J."/>
            <person name="Bernardet J.-F."/>
            <person name="Hugo C."/>
            <person name="Kampfer P."/>
            <person name="Newman J."/>
            <person name="McQuiston J.R."/>
        </authorList>
    </citation>
    <scope>NUCLEOTIDE SEQUENCE [LARGE SCALE GENOMIC DNA]</scope>
    <source>
        <strain evidence="2">G0229</strain>
    </source>
</reference>
<proteinExistence type="predicted"/>
<name>A0A3G6TCJ0_9FLAO</name>
<evidence type="ECO:0000313" key="1">
    <source>
        <dbReference type="EMBL" id="AZB25549.1"/>
    </source>
</evidence>
<dbReference type="Proteomes" id="UP000271193">
    <property type="component" value="Chromosome"/>
</dbReference>